<feature type="non-terminal residue" evidence="1">
    <location>
        <position position="1"/>
    </location>
</feature>
<dbReference type="OrthoDB" id="10042591at2759"/>
<dbReference type="EMBL" id="CAJNOQ010063635">
    <property type="protein sequence ID" value="CAF1676075.1"/>
    <property type="molecule type" value="Genomic_DNA"/>
</dbReference>
<reference evidence="1" key="1">
    <citation type="submission" date="2021-02" db="EMBL/GenBank/DDBJ databases">
        <authorList>
            <person name="Nowell W R."/>
        </authorList>
    </citation>
    <scope>NUCLEOTIDE SEQUENCE</scope>
</reference>
<accession>A0A816GN00</accession>
<name>A0A816GN00_9BILA</name>
<comment type="caution">
    <text evidence="1">The sequence shown here is derived from an EMBL/GenBank/DDBJ whole genome shotgun (WGS) entry which is preliminary data.</text>
</comment>
<evidence type="ECO:0000313" key="3">
    <source>
        <dbReference type="Proteomes" id="UP000663829"/>
    </source>
</evidence>
<sequence length="101" mass="11453">NNHYMDSYESWGIVGLTSENNVVLKIDEKVSTGNGQSETINRRQKTEMLDHIVLEVNRKTKQIISEKKEKGVFGMCVGLYDDIILGVKNTPSQGSIQFYSR</sequence>
<dbReference type="AlphaFoldDB" id="A0A816GN00"/>
<dbReference type="Proteomes" id="UP000681722">
    <property type="component" value="Unassembled WGS sequence"/>
</dbReference>
<organism evidence="1 3">
    <name type="scientific">Didymodactylos carnosus</name>
    <dbReference type="NCBI Taxonomy" id="1234261"/>
    <lineage>
        <taxon>Eukaryota</taxon>
        <taxon>Metazoa</taxon>
        <taxon>Spiralia</taxon>
        <taxon>Gnathifera</taxon>
        <taxon>Rotifera</taxon>
        <taxon>Eurotatoria</taxon>
        <taxon>Bdelloidea</taxon>
        <taxon>Philodinida</taxon>
        <taxon>Philodinidae</taxon>
        <taxon>Didymodactylos</taxon>
    </lineage>
</organism>
<protein>
    <submittedName>
        <fullName evidence="1">Uncharacterized protein</fullName>
    </submittedName>
</protein>
<gene>
    <name evidence="1" type="ORF">GPM918_LOCUS46471</name>
    <name evidence="2" type="ORF">SRO942_LOCUS50704</name>
</gene>
<evidence type="ECO:0000313" key="2">
    <source>
        <dbReference type="EMBL" id="CAF4663703.1"/>
    </source>
</evidence>
<dbReference type="Proteomes" id="UP000663829">
    <property type="component" value="Unassembled WGS sequence"/>
</dbReference>
<proteinExistence type="predicted"/>
<dbReference type="EMBL" id="CAJOBC010147149">
    <property type="protein sequence ID" value="CAF4663703.1"/>
    <property type="molecule type" value="Genomic_DNA"/>
</dbReference>
<evidence type="ECO:0000313" key="1">
    <source>
        <dbReference type="EMBL" id="CAF1676075.1"/>
    </source>
</evidence>
<keyword evidence="3" id="KW-1185">Reference proteome</keyword>